<dbReference type="InterPro" id="IPR043766">
    <property type="entry name" value="BfmA-like"/>
</dbReference>
<keyword evidence="2" id="KW-1185">Reference proteome</keyword>
<accession>A0ABV2SPT7</accession>
<dbReference type="RefSeq" id="WP_354613534.1">
    <property type="nucleotide sequence ID" value="NZ_JBEXAE010000001.1"/>
</dbReference>
<sequence>MYISITPHKLSESYGQSVSDFVDYLEKENEGLPLKEQEHFFDQYNDHVSPKSVIDHIDANTTKLKKVEPKFYAITVSPSTYELKHLQDHGQDLKRYTREFMKDYAASFNREISGNQVMVNDIVYYAKIEHQRTYKGADVQVRENAPFRKEIVKLQNDLLKINRGELSGIISQIEARIGKLMEQVPHKINGKLIDQGMKKEGLQTHIHIIVSRKDASNSVSLSPGSKYKASEVELHGKMVKRGFDRDQFFDKAEKTFDRTFNYQRNFVEQYASRKDFIKNPKDYFRALLQLPVNEKTIALKMLRETGLKIPSIPISQVQLAFKALQKIRKGLEMAVRSSSIGI</sequence>
<protein>
    <submittedName>
        <fullName evidence="1">MobB family relaxase</fullName>
    </submittedName>
</protein>
<dbReference type="Pfam" id="PF18976">
    <property type="entry name" value="DUF5712"/>
    <property type="match status" value="1"/>
</dbReference>
<dbReference type="EMBL" id="JBEXAE010000001">
    <property type="protein sequence ID" value="MET6989166.1"/>
    <property type="molecule type" value="Genomic_DNA"/>
</dbReference>
<dbReference type="Proteomes" id="UP001549799">
    <property type="component" value="Unassembled WGS sequence"/>
</dbReference>
<name>A0ABV2SPT7_9FLAO</name>
<dbReference type="NCBIfam" id="NF041495">
    <property type="entry name" value="MobB_relaxase"/>
    <property type="match status" value="1"/>
</dbReference>
<gene>
    <name evidence="1" type="primary">mobB</name>
    <name evidence="1" type="ORF">ABXZ36_00730</name>
</gene>
<reference evidence="1 2" key="1">
    <citation type="submission" date="2024-07" db="EMBL/GenBank/DDBJ databases">
        <title>The genome sequence of type strain Sediminicola arcticus GDMCC 1.2805.</title>
        <authorList>
            <person name="Liu Y."/>
        </authorList>
    </citation>
    <scope>NUCLEOTIDE SEQUENCE [LARGE SCALE GENOMIC DNA]</scope>
    <source>
        <strain evidence="1 2">GDMCC 1.2805</strain>
    </source>
</reference>
<dbReference type="InterPro" id="IPR048098">
    <property type="entry name" value="MobB"/>
</dbReference>
<evidence type="ECO:0000313" key="2">
    <source>
        <dbReference type="Proteomes" id="UP001549799"/>
    </source>
</evidence>
<proteinExistence type="predicted"/>
<evidence type="ECO:0000313" key="1">
    <source>
        <dbReference type="EMBL" id="MET6989166.1"/>
    </source>
</evidence>
<organism evidence="1 2">
    <name type="scientific">Sediminicola arcticus</name>
    <dbReference type="NCBI Taxonomy" id="1574308"/>
    <lineage>
        <taxon>Bacteria</taxon>
        <taxon>Pseudomonadati</taxon>
        <taxon>Bacteroidota</taxon>
        <taxon>Flavobacteriia</taxon>
        <taxon>Flavobacteriales</taxon>
        <taxon>Flavobacteriaceae</taxon>
        <taxon>Sediminicola</taxon>
    </lineage>
</organism>
<comment type="caution">
    <text evidence="1">The sequence shown here is derived from an EMBL/GenBank/DDBJ whole genome shotgun (WGS) entry which is preliminary data.</text>
</comment>